<comment type="similarity">
    <text evidence="6">Belongs to the methyltransferase superfamily. RNA methyltransferase RsmG family.</text>
</comment>
<proteinExistence type="inferred from homology"/>
<name>A0A841I517_9DEIO</name>
<dbReference type="EMBL" id="JACHHG010000008">
    <property type="protein sequence ID" value="MBB6098975.1"/>
    <property type="molecule type" value="Genomic_DNA"/>
</dbReference>
<evidence type="ECO:0000256" key="3">
    <source>
        <dbReference type="ARBA" id="ARBA00022603"/>
    </source>
</evidence>
<dbReference type="Gene3D" id="3.40.50.150">
    <property type="entry name" value="Vaccinia Virus protein VP39"/>
    <property type="match status" value="1"/>
</dbReference>
<dbReference type="InterPro" id="IPR029063">
    <property type="entry name" value="SAM-dependent_MTases_sf"/>
</dbReference>
<sequence>MKQEYKTLALRYAAALDLFGPAVQRDLDLHIASARRYGDFLPQGAEVLDVGSGGGLPGIPLALARPDLTVHLCEIRRRRASFLKIAVAQLGLKNAEVFPGDVRRFPKRLEWVTAQAVADLPGLMALLDTVTTDEWHLITRRPAGWTPPAELGPCVLAFERLQLDSDADLVHLKLKRL</sequence>
<dbReference type="Pfam" id="PF02527">
    <property type="entry name" value="GidB"/>
    <property type="match status" value="1"/>
</dbReference>
<evidence type="ECO:0000313" key="7">
    <source>
        <dbReference type="EMBL" id="MBB6098975.1"/>
    </source>
</evidence>
<dbReference type="AlphaFoldDB" id="A0A841I517"/>
<evidence type="ECO:0000313" key="8">
    <source>
        <dbReference type="Proteomes" id="UP000569951"/>
    </source>
</evidence>
<keyword evidence="1 6" id="KW-0963">Cytoplasm</keyword>
<dbReference type="PANTHER" id="PTHR31760">
    <property type="entry name" value="S-ADENOSYL-L-METHIONINE-DEPENDENT METHYLTRANSFERASES SUPERFAMILY PROTEIN"/>
    <property type="match status" value="1"/>
</dbReference>
<keyword evidence="5 6" id="KW-0949">S-adenosyl-L-methionine</keyword>
<feature type="binding site" evidence="6">
    <location>
        <position position="56"/>
    </location>
    <ligand>
        <name>S-adenosyl-L-methionine</name>
        <dbReference type="ChEBI" id="CHEBI:59789"/>
    </ligand>
</feature>
<dbReference type="PANTHER" id="PTHR31760:SF0">
    <property type="entry name" value="S-ADENOSYL-L-METHIONINE-DEPENDENT METHYLTRANSFERASES SUPERFAMILY PROTEIN"/>
    <property type="match status" value="1"/>
</dbReference>
<evidence type="ECO:0000256" key="5">
    <source>
        <dbReference type="ARBA" id="ARBA00022691"/>
    </source>
</evidence>
<accession>A0A841I517</accession>
<organism evidence="7 8">
    <name type="scientific">Deinobacterium chartae</name>
    <dbReference type="NCBI Taxonomy" id="521158"/>
    <lineage>
        <taxon>Bacteria</taxon>
        <taxon>Thermotogati</taxon>
        <taxon>Deinococcota</taxon>
        <taxon>Deinococci</taxon>
        <taxon>Deinococcales</taxon>
        <taxon>Deinococcaceae</taxon>
        <taxon>Deinobacterium</taxon>
    </lineage>
</organism>
<gene>
    <name evidence="6" type="primary">rsmG</name>
    <name evidence="7" type="ORF">HNR42_002410</name>
</gene>
<feature type="binding site" evidence="6">
    <location>
        <position position="51"/>
    </location>
    <ligand>
        <name>S-adenosyl-L-methionine</name>
        <dbReference type="ChEBI" id="CHEBI:59789"/>
    </ligand>
</feature>
<dbReference type="RefSeq" id="WP_183987720.1">
    <property type="nucleotide sequence ID" value="NZ_JACHHG010000008.1"/>
</dbReference>
<keyword evidence="4 6" id="KW-0808">Transferase</keyword>
<keyword evidence="3 6" id="KW-0489">Methyltransferase</keyword>
<dbReference type="SUPFAM" id="SSF53335">
    <property type="entry name" value="S-adenosyl-L-methionine-dependent methyltransferases"/>
    <property type="match status" value="1"/>
</dbReference>
<evidence type="ECO:0000256" key="4">
    <source>
        <dbReference type="ARBA" id="ARBA00022679"/>
    </source>
</evidence>
<comment type="subcellular location">
    <subcellularLocation>
        <location evidence="6">Cytoplasm</location>
    </subcellularLocation>
</comment>
<dbReference type="InterPro" id="IPR003682">
    <property type="entry name" value="rRNA_ssu_MeTfrase_G"/>
</dbReference>
<evidence type="ECO:0000256" key="2">
    <source>
        <dbReference type="ARBA" id="ARBA00022552"/>
    </source>
</evidence>
<keyword evidence="2 6" id="KW-0698">rRNA processing</keyword>
<dbReference type="GO" id="GO:0070043">
    <property type="term" value="F:rRNA (guanine-N7-)-methyltransferase activity"/>
    <property type="evidence" value="ECO:0007669"/>
    <property type="project" value="UniProtKB-UniRule"/>
</dbReference>
<protein>
    <recommendedName>
        <fullName evidence="6">Ribosomal RNA small subunit methyltransferase G</fullName>
        <ecNumber evidence="6">2.1.1.-</ecNumber>
    </recommendedName>
    <alternativeName>
        <fullName evidence="6">16S rRNA 7-methylguanosine methyltransferase</fullName>
        <shortName evidence="6">16S rRNA m7G methyltransferase</shortName>
    </alternativeName>
</protein>
<dbReference type="GO" id="GO:0005829">
    <property type="term" value="C:cytosol"/>
    <property type="evidence" value="ECO:0007669"/>
    <property type="project" value="TreeGrafter"/>
</dbReference>
<dbReference type="HAMAP" id="MF_00074">
    <property type="entry name" value="16SrRNA_methyltr_G"/>
    <property type="match status" value="1"/>
</dbReference>
<evidence type="ECO:0000256" key="6">
    <source>
        <dbReference type="HAMAP-Rule" id="MF_00074"/>
    </source>
</evidence>
<reference evidence="7 8" key="1">
    <citation type="submission" date="2020-08" db="EMBL/GenBank/DDBJ databases">
        <title>Genomic Encyclopedia of Type Strains, Phase IV (KMG-IV): sequencing the most valuable type-strain genomes for metagenomic binning, comparative biology and taxonomic classification.</title>
        <authorList>
            <person name="Goeker M."/>
        </authorList>
    </citation>
    <scope>NUCLEOTIDE SEQUENCE [LARGE SCALE GENOMIC DNA]</scope>
    <source>
        <strain evidence="7 8">DSM 21458</strain>
    </source>
</reference>
<keyword evidence="8" id="KW-1185">Reference proteome</keyword>
<dbReference type="Proteomes" id="UP000569951">
    <property type="component" value="Unassembled WGS sequence"/>
</dbReference>
<comment type="function">
    <text evidence="6">Specifically methylates the N7 position of a guanine in 16S rRNA.</text>
</comment>
<evidence type="ECO:0000256" key="1">
    <source>
        <dbReference type="ARBA" id="ARBA00022490"/>
    </source>
</evidence>
<dbReference type="EC" id="2.1.1.-" evidence="6"/>
<comment type="caution">
    <text evidence="6">Lacks conserved residue(s) required for the propagation of feature annotation.</text>
</comment>
<dbReference type="CDD" id="cd02440">
    <property type="entry name" value="AdoMet_MTases"/>
    <property type="match status" value="1"/>
</dbReference>
<comment type="caution">
    <text evidence="7">The sequence shown here is derived from an EMBL/GenBank/DDBJ whole genome shotgun (WGS) entry which is preliminary data.</text>
</comment>
<feature type="binding site" evidence="6">
    <location>
        <position position="115"/>
    </location>
    <ligand>
        <name>S-adenosyl-L-methionine</name>
        <dbReference type="ChEBI" id="CHEBI:59789"/>
    </ligand>
</feature>